<sequence length="1112" mass="126072">MSLNLPYQLSSLHQSLDQRCSTVQSSIPSQVFHHYFNRYKEKMKSTKKTFKKPKDFKKKVFQKPKDKFNDKKKFNKDSLNKERYWKKDVPEEENSVTKPKANLNSYSKNQTDFIGLKRNSQVPKFPTNKQKKQQSNFNSEKYIEKKNLSKKINIDDIPAPQDNTYSSTANGNKAWQGNTYDIDSKKRPFKDRPNFNGTTSSILNNKSSVHSDNDRSEKALEDSLKVEISPRPKAEFIRTPEKDVQYYENKWYSEFRKDPSEENKLSEEEISALKSEAEKIMSDEIRNFHTKSKDKTQNQEAKWMKTVVSKGTSGDKVAAQVIMIQDDPVFHLNTLNSLVNSVKVSKKKECLLIMDNLTELFLSDLLHPSRHLLSFEQQSLSLLNELTQGNALARRRRLMTWLFEHELRSCYLRYVMAVCAVMNDTLQSNREKAISAVSKLLIGNCENEELLLANLVNKIGDPIQKVSAKVVYSLGKLVAAHPGTKRVVLNQVEKLLFRPNIGKRAQYYGTCFLAQFKILRNEASIADGLMSIYFSFFKSCVKTGDIDSRLMKALLTGVSRAFPYATKDKQGGHVVSGQHIETIFKIVHLASFTVSVHALSLLFRVARSDRYYSALYKQILHPMFPMSSMQNLFLNVVYQSVDKDENEARVRTFIKRLLEVCMTCPVPLACGILFILSQIIQRRPQLLYTKQMSHSMGGTASLQGLEDDDDEEKYEDVKTEEDDKDTIPPIPNQTPTTITLNDDDEEDVKPVIGGSWVHRAHLGPKTRSDRFEPLHRNPAFANGDKAVFTELEALTHHFHPTVTLFASNILSKSWVSYSGDPLVDFTLSRFLDRFSYRNPKKHSAHILASGVGEKRRFYNPGGLKGLAVNTDEYLNHNEQSIPVDELFLYKYLRQKRDKKQTELDEKKAQEKEEKKKKKSGVEDGEEEEDDDSFDENSSVCSEEFNEMLDNMMGGRDTEELDFADDVTASKTQRKDKKKKKDGDDSDSDSESGGSGDEDEEDEDDGSMDEAEGEASDLDMDDLSGEDEEDGENEVMDFGGGAMEQDDDDEDDEEEEDEDESDEDAEEETSSPAAPPARAKQTARRGGKGGSAPGGKNVAGGAPGGKGPECQQQ</sequence>
<feature type="compositionally biased region" description="Polar residues" evidence="2">
    <location>
        <begin position="195"/>
        <end position="208"/>
    </location>
</feature>
<feature type="region of interest" description="Disordered" evidence="2">
    <location>
        <begin position="698"/>
        <end position="744"/>
    </location>
</feature>
<evidence type="ECO:0000313" key="4">
    <source>
        <dbReference type="EMBL" id="CAG6689480.1"/>
    </source>
</evidence>
<evidence type="ECO:0000256" key="2">
    <source>
        <dbReference type="SAM" id="MobiDB-lite"/>
    </source>
</evidence>
<feature type="compositionally biased region" description="Gly residues" evidence="2">
    <location>
        <begin position="1087"/>
        <end position="1106"/>
    </location>
</feature>
<dbReference type="PANTHER" id="PTHR12048">
    <property type="entry name" value="CCAAT-BINDING FACTOR-RELATED"/>
    <property type="match status" value="1"/>
</dbReference>
<feature type="domain" description="CCAAT-binding factor" evidence="3">
    <location>
        <begin position="595"/>
        <end position="806"/>
    </location>
</feature>
<dbReference type="InterPro" id="IPR016024">
    <property type="entry name" value="ARM-type_fold"/>
</dbReference>
<reference evidence="4" key="1">
    <citation type="submission" date="2021-05" db="EMBL/GenBank/DDBJ databases">
        <authorList>
            <person name="Alioto T."/>
            <person name="Alioto T."/>
            <person name="Gomez Garrido J."/>
        </authorList>
    </citation>
    <scope>NUCLEOTIDE SEQUENCE</scope>
</reference>
<evidence type="ECO:0000256" key="1">
    <source>
        <dbReference type="ARBA" id="ARBA00007797"/>
    </source>
</evidence>
<organism evidence="4">
    <name type="scientific">Cacopsylla melanoneura</name>
    <dbReference type="NCBI Taxonomy" id="428564"/>
    <lineage>
        <taxon>Eukaryota</taxon>
        <taxon>Metazoa</taxon>
        <taxon>Ecdysozoa</taxon>
        <taxon>Arthropoda</taxon>
        <taxon>Hexapoda</taxon>
        <taxon>Insecta</taxon>
        <taxon>Pterygota</taxon>
        <taxon>Neoptera</taxon>
        <taxon>Paraneoptera</taxon>
        <taxon>Hemiptera</taxon>
        <taxon>Sternorrhyncha</taxon>
        <taxon>Psylloidea</taxon>
        <taxon>Psyllidae</taxon>
        <taxon>Psyllinae</taxon>
        <taxon>Cacopsylla</taxon>
    </lineage>
</organism>
<proteinExistence type="inferred from homology"/>
<dbReference type="AlphaFoldDB" id="A0A8D8XCF5"/>
<dbReference type="InterPro" id="IPR040155">
    <property type="entry name" value="CEBPZ/Mak21-like"/>
</dbReference>
<evidence type="ECO:0000259" key="3">
    <source>
        <dbReference type="Pfam" id="PF03914"/>
    </source>
</evidence>
<dbReference type="EMBL" id="HBUF01292303">
    <property type="protein sequence ID" value="CAG6689480.1"/>
    <property type="molecule type" value="Transcribed_RNA"/>
</dbReference>
<feature type="compositionally biased region" description="Basic and acidic residues" evidence="2">
    <location>
        <begin position="182"/>
        <end position="193"/>
    </location>
</feature>
<name>A0A8D8XCF5_9HEMI</name>
<feature type="compositionally biased region" description="Acidic residues" evidence="2">
    <location>
        <begin position="1043"/>
        <end position="1068"/>
    </location>
</feature>
<feature type="compositionally biased region" description="Polar residues" evidence="2">
    <location>
        <begin position="161"/>
        <end position="181"/>
    </location>
</feature>
<feature type="compositionally biased region" description="Basic and acidic residues" evidence="2">
    <location>
        <begin position="209"/>
        <end position="222"/>
    </location>
</feature>
<feature type="compositionally biased region" description="Acidic residues" evidence="2">
    <location>
        <begin position="922"/>
        <end position="934"/>
    </location>
</feature>
<feature type="compositionally biased region" description="Basic and acidic residues" evidence="2">
    <location>
        <begin position="899"/>
        <end position="913"/>
    </location>
</feature>
<comment type="similarity">
    <text evidence="1">Belongs to the CBF/MAK21 family.</text>
</comment>
<dbReference type="Pfam" id="PF03914">
    <property type="entry name" value="CBF"/>
    <property type="match status" value="1"/>
</dbReference>
<feature type="compositionally biased region" description="Acidic residues" evidence="2">
    <location>
        <begin position="983"/>
        <end position="1034"/>
    </location>
</feature>
<feature type="region of interest" description="Disordered" evidence="2">
    <location>
        <begin position="899"/>
        <end position="1112"/>
    </location>
</feature>
<feature type="region of interest" description="Disordered" evidence="2">
    <location>
        <begin position="153"/>
        <end position="222"/>
    </location>
</feature>
<feature type="compositionally biased region" description="Acidic residues" evidence="2">
    <location>
        <begin position="705"/>
        <end position="724"/>
    </location>
</feature>
<dbReference type="PANTHER" id="PTHR12048:SF0">
    <property type="entry name" value="CCAAT_ENHANCER-BINDING PROTEIN ZETA"/>
    <property type="match status" value="1"/>
</dbReference>
<dbReference type="InterPro" id="IPR005612">
    <property type="entry name" value="CCAAT-binding_factor"/>
</dbReference>
<dbReference type="GO" id="GO:0005634">
    <property type="term" value="C:nucleus"/>
    <property type="evidence" value="ECO:0007669"/>
    <property type="project" value="UniProtKB-ARBA"/>
</dbReference>
<accession>A0A8D8XCF5</accession>
<feature type="region of interest" description="Disordered" evidence="2">
    <location>
        <begin position="120"/>
        <end position="140"/>
    </location>
</feature>
<dbReference type="SUPFAM" id="SSF48371">
    <property type="entry name" value="ARM repeat"/>
    <property type="match status" value="1"/>
</dbReference>
<protein>
    <submittedName>
        <fullName evidence="4">CCAAT/enhancer-binding protein zeta</fullName>
    </submittedName>
</protein>